<protein>
    <submittedName>
        <fullName evidence="1">Uncharacterized protein</fullName>
    </submittedName>
</protein>
<dbReference type="Proteomes" id="UP000605848">
    <property type="component" value="Unassembled WGS sequence"/>
</dbReference>
<sequence>MDVIVTPIADGRAWDLTDLLGRPMGRITEASAKEFTIHPEGHALETMAGIEHGPFASLDAALAAIEKHTRGVCRRNPGEDQP</sequence>
<evidence type="ECO:0000313" key="1">
    <source>
        <dbReference type="EMBL" id="MBL0406590.1"/>
    </source>
</evidence>
<keyword evidence="2" id="KW-1185">Reference proteome</keyword>
<gene>
    <name evidence="1" type="ORF">JKG68_21780</name>
</gene>
<comment type="caution">
    <text evidence="1">The sequence shown here is derived from an EMBL/GenBank/DDBJ whole genome shotgun (WGS) entry which is preliminary data.</text>
</comment>
<name>A0A937D3N6_9HYPH</name>
<proteinExistence type="predicted"/>
<evidence type="ECO:0000313" key="2">
    <source>
        <dbReference type="Proteomes" id="UP000605848"/>
    </source>
</evidence>
<accession>A0A937D3N6</accession>
<dbReference type="AlphaFoldDB" id="A0A937D3N6"/>
<dbReference type="EMBL" id="JAEQMY010000045">
    <property type="protein sequence ID" value="MBL0406590.1"/>
    <property type="molecule type" value="Genomic_DNA"/>
</dbReference>
<reference evidence="1" key="1">
    <citation type="submission" date="2021-01" db="EMBL/GenBank/DDBJ databases">
        <title>Microvirga sp.</title>
        <authorList>
            <person name="Kim M.K."/>
        </authorList>
    </citation>
    <scope>NUCLEOTIDE SEQUENCE</scope>
    <source>
        <strain evidence="1">5420S-16</strain>
    </source>
</reference>
<organism evidence="1 2">
    <name type="scientific">Microvirga aerilata</name>
    <dbReference type="NCBI Taxonomy" id="670292"/>
    <lineage>
        <taxon>Bacteria</taxon>
        <taxon>Pseudomonadati</taxon>
        <taxon>Pseudomonadota</taxon>
        <taxon>Alphaproteobacteria</taxon>
        <taxon>Hyphomicrobiales</taxon>
        <taxon>Methylobacteriaceae</taxon>
        <taxon>Microvirga</taxon>
    </lineage>
</organism>